<dbReference type="InterPro" id="IPR013249">
    <property type="entry name" value="RNA_pol_sigma70_r4_t2"/>
</dbReference>
<dbReference type="GO" id="GO:0016987">
    <property type="term" value="F:sigma factor activity"/>
    <property type="evidence" value="ECO:0007669"/>
    <property type="project" value="UniProtKB-KW"/>
</dbReference>
<evidence type="ECO:0000313" key="8">
    <source>
        <dbReference type="EMBL" id="MBB6036357.1"/>
    </source>
</evidence>
<dbReference type="Gene3D" id="1.10.1740.10">
    <property type="match status" value="1"/>
</dbReference>
<accession>A0A841FSR6</accession>
<dbReference type="InterPro" id="IPR014284">
    <property type="entry name" value="RNA_pol_sigma-70_dom"/>
</dbReference>
<dbReference type="SUPFAM" id="SSF88946">
    <property type="entry name" value="Sigma2 domain of RNA polymerase sigma factors"/>
    <property type="match status" value="1"/>
</dbReference>
<feature type="domain" description="RNA polymerase sigma factor 70 region 4 type 2" evidence="7">
    <location>
        <begin position="103"/>
        <end position="153"/>
    </location>
</feature>
<dbReference type="Proteomes" id="UP000548476">
    <property type="component" value="Unassembled WGS sequence"/>
</dbReference>
<evidence type="ECO:0000259" key="7">
    <source>
        <dbReference type="Pfam" id="PF08281"/>
    </source>
</evidence>
<dbReference type="CDD" id="cd06171">
    <property type="entry name" value="Sigma70_r4"/>
    <property type="match status" value="1"/>
</dbReference>
<dbReference type="InterPro" id="IPR007627">
    <property type="entry name" value="RNA_pol_sigma70_r2"/>
</dbReference>
<dbReference type="InterPro" id="IPR036388">
    <property type="entry name" value="WH-like_DNA-bd_sf"/>
</dbReference>
<keyword evidence="3" id="KW-0731">Sigma factor</keyword>
<dbReference type="InterPro" id="IPR013324">
    <property type="entry name" value="RNA_pol_sigma_r3/r4-like"/>
</dbReference>
<dbReference type="Pfam" id="PF04542">
    <property type="entry name" value="Sigma70_r2"/>
    <property type="match status" value="1"/>
</dbReference>
<keyword evidence="5" id="KW-0804">Transcription</keyword>
<feature type="domain" description="RNA polymerase sigma-70 region 2" evidence="6">
    <location>
        <begin position="17"/>
        <end position="77"/>
    </location>
</feature>
<organism evidence="8 9">
    <name type="scientific">Phytomonospora endophytica</name>
    <dbReference type="NCBI Taxonomy" id="714109"/>
    <lineage>
        <taxon>Bacteria</taxon>
        <taxon>Bacillati</taxon>
        <taxon>Actinomycetota</taxon>
        <taxon>Actinomycetes</taxon>
        <taxon>Micromonosporales</taxon>
        <taxon>Micromonosporaceae</taxon>
        <taxon>Phytomonospora</taxon>
    </lineage>
</organism>
<keyword evidence="4" id="KW-0238">DNA-binding</keyword>
<dbReference type="RefSeq" id="WP_184789176.1">
    <property type="nucleotide sequence ID" value="NZ_BONT01000046.1"/>
</dbReference>
<comment type="caution">
    <text evidence="8">The sequence shown here is derived from an EMBL/GenBank/DDBJ whole genome shotgun (WGS) entry which is preliminary data.</text>
</comment>
<evidence type="ECO:0000256" key="2">
    <source>
        <dbReference type="ARBA" id="ARBA00023015"/>
    </source>
</evidence>
<reference evidence="8 9" key="1">
    <citation type="submission" date="2020-08" db="EMBL/GenBank/DDBJ databases">
        <title>Genomic Encyclopedia of Type Strains, Phase IV (KMG-IV): sequencing the most valuable type-strain genomes for metagenomic binning, comparative biology and taxonomic classification.</title>
        <authorList>
            <person name="Goeker M."/>
        </authorList>
    </citation>
    <scope>NUCLEOTIDE SEQUENCE [LARGE SCALE GENOMIC DNA]</scope>
    <source>
        <strain evidence="8 9">YIM 65646</strain>
    </source>
</reference>
<keyword evidence="2" id="KW-0805">Transcription regulation</keyword>
<dbReference type="InterPro" id="IPR039425">
    <property type="entry name" value="RNA_pol_sigma-70-like"/>
</dbReference>
<gene>
    <name evidence="8" type="ORF">HNR73_004225</name>
</gene>
<sequence>MTPVRDAEFCEYVAARGERLRRFAYLCCGDWHRAEDAVQTALVRLYRAWPRVRPATVDAYTRRIVVNILISESRRLRFQRERVTDEPPETTARPDATAERVTLVAALLCIPGRLRAAVVLRYWEDLSVEQTARILGCSSGAVKNLSMRGLAALRERLTDTEFARIEGVQP</sequence>
<evidence type="ECO:0000256" key="5">
    <source>
        <dbReference type="ARBA" id="ARBA00023163"/>
    </source>
</evidence>
<dbReference type="EMBL" id="JACHGT010000008">
    <property type="protein sequence ID" value="MBB6036357.1"/>
    <property type="molecule type" value="Genomic_DNA"/>
</dbReference>
<dbReference type="InterPro" id="IPR014325">
    <property type="entry name" value="RNA_pol_sigma-E_actinobac"/>
</dbReference>
<protein>
    <submittedName>
        <fullName evidence="8">RNA polymerase sigma-70 factor (Sigma-E family)</fullName>
    </submittedName>
</protein>
<comment type="similarity">
    <text evidence="1">Belongs to the sigma-70 factor family. ECF subfamily.</text>
</comment>
<dbReference type="SUPFAM" id="SSF88659">
    <property type="entry name" value="Sigma3 and sigma4 domains of RNA polymerase sigma factors"/>
    <property type="match status" value="1"/>
</dbReference>
<dbReference type="GO" id="GO:0003677">
    <property type="term" value="F:DNA binding"/>
    <property type="evidence" value="ECO:0007669"/>
    <property type="project" value="UniProtKB-KW"/>
</dbReference>
<dbReference type="Pfam" id="PF08281">
    <property type="entry name" value="Sigma70_r4_2"/>
    <property type="match status" value="1"/>
</dbReference>
<dbReference type="PANTHER" id="PTHR43133:SF50">
    <property type="entry name" value="ECF RNA POLYMERASE SIGMA FACTOR SIGM"/>
    <property type="match status" value="1"/>
</dbReference>
<evidence type="ECO:0000256" key="3">
    <source>
        <dbReference type="ARBA" id="ARBA00023082"/>
    </source>
</evidence>
<dbReference type="PANTHER" id="PTHR43133">
    <property type="entry name" value="RNA POLYMERASE ECF-TYPE SIGMA FACTO"/>
    <property type="match status" value="1"/>
</dbReference>
<evidence type="ECO:0000256" key="1">
    <source>
        <dbReference type="ARBA" id="ARBA00010641"/>
    </source>
</evidence>
<dbReference type="NCBIfam" id="TIGR02983">
    <property type="entry name" value="SigE-fam_strep"/>
    <property type="match status" value="1"/>
</dbReference>
<evidence type="ECO:0000259" key="6">
    <source>
        <dbReference type="Pfam" id="PF04542"/>
    </source>
</evidence>
<proteinExistence type="inferred from homology"/>
<dbReference type="InterPro" id="IPR013325">
    <property type="entry name" value="RNA_pol_sigma_r2"/>
</dbReference>
<evidence type="ECO:0000256" key="4">
    <source>
        <dbReference type="ARBA" id="ARBA00023125"/>
    </source>
</evidence>
<evidence type="ECO:0000313" key="9">
    <source>
        <dbReference type="Proteomes" id="UP000548476"/>
    </source>
</evidence>
<dbReference type="AlphaFoldDB" id="A0A841FSR6"/>
<keyword evidence="9" id="KW-1185">Reference proteome</keyword>
<name>A0A841FSR6_9ACTN</name>
<dbReference type="GO" id="GO:0006352">
    <property type="term" value="P:DNA-templated transcription initiation"/>
    <property type="evidence" value="ECO:0007669"/>
    <property type="project" value="InterPro"/>
</dbReference>
<dbReference type="NCBIfam" id="TIGR02937">
    <property type="entry name" value="sigma70-ECF"/>
    <property type="match status" value="1"/>
</dbReference>
<dbReference type="Gene3D" id="1.10.10.10">
    <property type="entry name" value="Winged helix-like DNA-binding domain superfamily/Winged helix DNA-binding domain"/>
    <property type="match status" value="1"/>
</dbReference>